<sequence length="243" mass="26701">MTPRSCVVLGCARNGTSISTAVIAGLAGHRLGPALLPPDEWNRGGYFESEPVNAINDELLGRLPSVTPWVPAPRHRYLSAVPADRVAFGPVPEAMRGTMAELTGQRPFCLKDPRFCYTLTAWEPYLDDALRVCVFRDPQSAARSLVRFGSEVSAVPIDREIALEIWRLAYASALSQVSRGEWLFVDVDTFGSARTRKRLEAAIGAPPAWHLFDARRVGGEPGRGRDDLPASVREVYDELLARS</sequence>
<name>A0A561VIL5_ACTTI</name>
<dbReference type="SUPFAM" id="SSF52540">
    <property type="entry name" value="P-loop containing nucleoside triphosphate hydrolases"/>
    <property type="match status" value="1"/>
</dbReference>
<proteinExistence type="predicted"/>
<dbReference type="InterPro" id="IPR027417">
    <property type="entry name" value="P-loop_NTPase"/>
</dbReference>
<evidence type="ECO:0008006" key="3">
    <source>
        <dbReference type="Google" id="ProtNLM"/>
    </source>
</evidence>
<evidence type="ECO:0000313" key="1">
    <source>
        <dbReference type="EMBL" id="TWG11456.1"/>
    </source>
</evidence>
<dbReference type="Proteomes" id="UP000320239">
    <property type="component" value="Unassembled WGS sequence"/>
</dbReference>
<evidence type="ECO:0000313" key="2">
    <source>
        <dbReference type="Proteomes" id="UP000320239"/>
    </source>
</evidence>
<dbReference type="EMBL" id="VIWY01000006">
    <property type="protein sequence ID" value="TWG11456.1"/>
    <property type="molecule type" value="Genomic_DNA"/>
</dbReference>
<comment type="caution">
    <text evidence="1">The sequence shown here is derived from an EMBL/GenBank/DDBJ whole genome shotgun (WGS) entry which is preliminary data.</text>
</comment>
<organism evidence="1 2">
    <name type="scientific">Actinoplanes teichomyceticus</name>
    <dbReference type="NCBI Taxonomy" id="1867"/>
    <lineage>
        <taxon>Bacteria</taxon>
        <taxon>Bacillati</taxon>
        <taxon>Actinomycetota</taxon>
        <taxon>Actinomycetes</taxon>
        <taxon>Micromonosporales</taxon>
        <taxon>Micromonosporaceae</taxon>
        <taxon>Actinoplanes</taxon>
    </lineage>
</organism>
<gene>
    <name evidence="1" type="ORF">FHX34_106186</name>
</gene>
<dbReference type="AlphaFoldDB" id="A0A561VIL5"/>
<dbReference type="RefSeq" id="WP_122978168.1">
    <property type="nucleotide sequence ID" value="NZ_BOMX01000134.1"/>
</dbReference>
<protein>
    <recommendedName>
        <fullName evidence="3">Sulfotransferase family protein</fullName>
    </recommendedName>
</protein>
<reference evidence="1 2" key="1">
    <citation type="submission" date="2019-06" db="EMBL/GenBank/DDBJ databases">
        <title>Sequencing the genomes of 1000 actinobacteria strains.</title>
        <authorList>
            <person name="Klenk H.-P."/>
        </authorList>
    </citation>
    <scope>NUCLEOTIDE SEQUENCE [LARGE SCALE GENOMIC DNA]</scope>
    <source>
        <strain evidence="1 2">DSM 43866</strain>
    </source>
</reference>
<keyword evidence="2" id="KW-1185">Reference proteome</keyword>
<accession>A0A561VIL5</accession>
<dbReference type="Gene3D" id="3.40.50.300">
    <property type="entry name" value="P-loop containing nucleotide triphosphate hydrolases"/>
    <property type="match status" value="1"/>
</dbReference>
<dbReference type="OrthoDB" id="9179784at2"/>